<dbReference type="GO" id="GO:0016020">
    <property type="term" value="C:membrane"/>
    <property type="evidence" value="ECO:0007669"/>
    <property type="project" value="TreeGrafter"/>
</dbReference>
<evidence type="ECO:0000313" key="3">
    <source>
        <dbReference type="EMBL" id="KAJ9144487.1"/>
    </source>
</evidence>
<dbReference type="AlphaFoldDB" id="A0AA38RCA3"/>
<keyword evidence="2" id="KW-0472">Membrane</keyword>
<keyword evidence="2" id="KW-0812">Transmembrane</keyword>
<gene>
    <name evidence="3" type="ORF">NKR23_g5956</name>
</gene>
<feature type="transmembrane region" description="Helical" evidence="2">
    <location>
        <begin position="191"/>
        <end position="210"/>
    </location>
</feature>
<feature type="compositionally biased region" description="Polar residues" evidence="1">
    <location>
        <begin position="1"/>
        <end position="11"/>
    </location>
</feature>
<dbReference type="EMBL" id="JANBVO010000016">
    <property type="protein sequence ID" value="KAJ9144487.1"/>
    <property type="molecule type" value="Genomic_DNA"/>
</dbReference>
<sequence length="249" mass="27112">MASVSNRNSAPQGEGKAPVDKIQRGNYTSSTAGTATWIGLRALDPILQYQLLANGWGPALLDKIGGSVIQLGSRFPGVTGSSGLLGGLKISDPPFNLLFDTTSSLLLLSSKTSAALKGPQIRIPSTDLSLPLPVLLGSIMFVVGSMAETLAELQRKRFKARPESKGRIYTGGLWRLARHINYGAYMMWRGGYMLAAGGLVPSVLLIAFLLRDFLSNSVRGMDEYMTQKYGQQWTRYKEDVPYKMFPGIF</sequence>
<feature type="region of interest" description="Disordered" evidence="1">
    <location>
        <begin position="1"/>
        <end position="25"/>
    </location>
</feature>
<keyword evidence="2" id="KW-1133">Transmembrane helix</keyword>
<evidence type="ECO:0000313" key="4">
    <source>
        <dbReference type="Proteomes" id="UP001174694"/>
    </source>
</evidence>
<accession>A0AA38RCA3</accession>
<evidence type="ECO:0000256" key="2">
    <source>
        <dbReference type="SAM" id="Phobius"/>
    </source>
</evidence>
<organism evidence="3 4">
    <name type="scientific">Pleurostoma richardsiae</name>
    <dbReference type="NCBI Taxonomy" id="41990"/>
    <lineage>
        <taxon>Eukaryota</taxon>
        <taxon>Fungi</taxon>
        <taxon>Dikarya</taxon>
        <taxon>Ascomycota</taxon>
        <taxon>Pezizomycotina</taxon>
        <taxon>Sordariomycetes</taxon>
        <taxon>Sordariomycetidae</taxon>
        <taxon>Calosphaeriales</taxon>
        <taxon>Pleurostomataceae</taxon>
        <taxon>Pleurostoma</taxon>
    </lineage>
</organism>
<dbReference type="PANTHER" id="PTHR32251:SF15">
    <property type="entry name" value="3-OXO-5-ALPHA-STEROID 4-DEHYDROGENASE (DUF1295)"/>
    <property type="match status" value="1"/>
</dbReference>
<proteinExistence type="predicted"/>
<dbReference type="Proteomes" id="UP001174694">
    <property type="component" value="Unassembled WGS sequence"/>
</dbReference>
<protein>
    <recommendedName>
        <fullName evidence="5">Steroid 5-alpha reductase C-terminal domain-containing protein</fullName>
    </recommendedName>
</protein>
<dbReference type="InterPro" id="IPR010721">
    <property type="entry name" value="UstE-like"/>
</dbReference>
<dbReference type="PANTHER" id="PTHR32251">
    <property type="entry name" value="3-OXO-5-ALPHA-STEROID 4-DEHYDROGENASE"/>
    <property type="match status" value="1"/>
</dbReference>
<comment type="caution">
    <text evidence="3">The sequence shown here is derived from an EMBL/GenBank/DDBJ whole genome shotgun (WGS) entry which is preliminary data.</text>
</comment>
<name>A0AA38RCA3_9PEZI</name>
<reference evidence="3" key="1">
    <citation type="submission" date="2022-07" db="EMBL/GenBank/DDBJ databases">
        <title>Fungi with potential for degradation of polypropylene.</title>
        <authorList>
            <person name="Gostincar C."/>
        </authorList>
    </citation>
    <scope>NUCLEOTIDE SEQUENCE</scope>
    <source>
        <strain evidence="3">EXF-13308</strain>
    </source>
</reference>
<evidence type="ECO:0008006" key="5">
    <source>
        <dbReference type="Google" id="ProtNLM"/>
    </source>
</evidence>
<dbReference type="Pfam" id="PF06966">
    <property type="entry name" value="DUF1295"/>
    <property type="match status" value="1"/>
</dbReference>
<keyword evidence="4" id="KW-1185">Reference proteome</keyword>
<evidence type="ECO:0000256" key="1">
    <source>
        <dbReference type="SAM" id="MobiDB-lite"/>
    </source>
</evidence>
<dbReference type="Gene3D" id="1.20.120.1630">
    <property type="match status" value="1"/>
</dbReference>